<evidence type="ECO:0000256" key="1">
    <source>
        <dbReference type="SAM" id="Phobius"/>
    </source>
</evidence>
<reference evidence="2 3" key="1">
    <citation type="submission" date="2019-09" db="EMBL/GenBank/DDBJ databases">
        <authorList>
            <person name="Chandra G."/>
            <person name="Truman W A."/>
        </authorList>
    </citation>
    <scope>NUCLEOTIDE SEQUENCE [LARGE SCALE GENOMIC DNA]</scope>
    <source>
        <strain evidence="2">PS833</strain>
    </source>
</reference>
<dbReference type="OrthoDB" id="7013896at2"/>
<dbReference type="RefSeq" id="WP_150797719.1">
    <property type="nucleotide sequence ID" value="NZ_CABVHU010000004.1"/>
</dbReference>
<feature type="transmembrane region" description="Helical" evidence="1">
    <location>
        <begin position="102"/>
        <end position="122"/>
    </location>
</feature>
<name>A0A5E7BM08_PSEFL</name>
<keyword evidence="1" id="KW-1133">Transmembrane helix</keyword>
<feature type="transmembrane region" description="Helical" evidence="1">
    <location>
        <begin position="6"/>
        <end position="24"/>
    </location>
</feature>
<keyword evidence="1" id="KW-0812">Transmembrane</keyword>
<evidence type="ECO:0000313" key="2">
    <source>
        <dbReference type="EMBL" id="VVN92739.1"/>
    </source>
</evidence>
<gene>
    <name evidence="2" type="ORF">PS833_02007</name>
</gene>
<feature type="transmembrane region" description="Helical" evidence="1">
    <location>
        <begin position="143"/>
        <end position="161"/>
    </location>
</feature>
<dbReference type="Proteomes" id="UP000409037">
    <property type="component" value="Unassembled WGS sequence"/>
</dbReference>
<feature type="transmembrane region" description="Helical" evidence="1">
    <location>
        <begin position="53"/>
        <end position="75"/>
    </location>
</feature>
<accession>A0A5E7BM08</accession>
<sequence length="814" mass="89385">MRPYAILTLLVVLWAVCHVWLVVLGKFRRKTIDRPASKTRTGSLTVLKRVRHLAWKGAIIIGTVILLMLACRFLSSSTRVVSQTVIDPAQSILGVTRAIGQYGTILGILGLLGVGLSLYVAARQAPTLSSDESRKDPASVRTPVPHVTTALFIISLIGWSAEPLVYNMQLMVNNLRMNAADQLAQRDMEEALSAIPPLKNPDAEPANPDTAVPAVQAATRLFVRAALSDMTRSPVFEQWVQVTHSNRSESEFVRAALTGQRIEVSASADSATKIRREVAATLGDVLEDKSGIVKAEQQIEQALAPSVARLEQQNPKLLATLTAVLEQRHGTPFAPLDAQEKLVAQVLDQAFGPVNAIPTTELGRQAKILVKDLGRNAVRTWTHTWAKNWVTEALRRSARPGVPAVAARQASFEATDDARTLVRSLNAAEGQGWTPSPEALREAKIAEAVSTAVAGLHPPPMNAALQEHLGGYDPQLPGAPDFEVASSGLRIRKIVIDQDFYPVGIDANQIRWTLQPATAATTTKVILEIMSNDQWVNLGAYDAAIVNQALRYAGDGRVVAVTSAPGDGKLISRVTYTHPVLTDTPLGCRLAEADRLLDTFTAAYASPGKVPDVAGPGLPEQYRLTEDHTPQFRERRVSAGPDWAWMKRSPDHLGNIDIWVHTTFSLGRGQAPDKVNGEASTIAMDFPARGLQQLRQRVSSRLPGYLKAQLYSPSYDDFMAPLEDFVLLQRFFRTALAGSLGQDFPIIQLIALENATRSYVPYQPTIRWEEVPEARLMEVLQQADPEAQESYKRWYQDYFFRLATRQAVCDRVSR</sequence>
<dbReference type="AlphaFoldDB" id="A0A5E7BM08"/>
<proteinExistence type="predicted"/>
<protein>
    <submittedName>
        <fullName evidence="2">Uncharacterized protein</fullName>
    </submittedName>
</protein>
<keyword evidence="1" id="KW-0472">Membrane</keyword>
<organism evidence="2 3">
    <name type="scientific">Pseudomonas fluorescens</name>
    <dbReference type="NCBI Taxonomy" id="294"/>
    <lineage>
        <taxon>Bacteria</taxon>
        <taxon>Pseudomonadati</taxon>
        <taxon>Pseudomonadota</taxon>
        <taxon>Gammaproteobacteria</taxon>
        <taxon>Pseudomonadales</taxon>
        <taxon>Pseudomonadaceae</taxon>
        <taxon>Pseudomonas</taxon>
    </lineage>
</organism>
<dbReference type="EMBL" id="CABVHU010000004">
    <property type="protein sequence ID" value="VVN92739.1"/>
    <property type="molecule type" value="Genomic_DNA"/>
</dbReference>
<evidence type="ECO:0000313" key="3">
    <source>
        <dbReference type="Proteomes" id="UP000409037"/>
    </source>
</evidence>